<name>B6WUX0_9BACT</name>
<reference evidence="2 3" key="1">
    <citation type="submission" date="2008-10" db="EMBL/GenBank/DDBJ databases">
        <title>Draft genome sequence of Desulvovibrio piger (ATCC 29098).</title>
        <authorList>
            <person name="Sudarsanam P."/>
            <person name="Ley R."/>
            <person name="Guruge J."/>
            <person name="Turnbaugh P.J."/>
            <person name="Mahowald M."/>
            <person name="Liep D."/>
            <person name="Gordon J."/>
        </authorList>
    </citation>
    <scope>NUCLEOTIDE SEQUENCE [LARGE SCALE GENOMIC DNA]</scope>
    <source>
        <strain evidence="2 3">ATCC 29098</strain>
    </source>
</reference>
<comment type="caution">
    <text evidence="2">The sequence shown here is derived from an EMBL/GenBank/DDBJ whole genome shotgun (WGS) entry which is preliminary data.</text>
</comment>
<accession>B6WUX0</accession>
<dbReference type="EMBL" id="ABXU01000058">
    <property type="protein sequence ID" value="EEB33283.1"/>
    <property type="molecule type" value="Genomic_DNA"/>
</dbReference>
<dbReference type="Proteomes" id="UP000003676">
    <property type="component" value="Unassembled WGS sequence"/>
</dbReference>
<protein>
    <submittedName>
        <fullName evidence="2">Uncharacterized protein</fullName>
    </submittedName>
</protein>
<gene>
    <name evidence="2" type="ORF">DESPIG_01884</name>
</gene>
<sequence length="51" mass="5092">MLHVLVFCRGWGEEGAAVRGLAAGAADSFPGRSATGEGARGPLPPETALLA</sequence>
<evidence type="ECO:0000313" key="2">
    <source>
        <dbReference type="EMBL" id="EEB33283.1"/>
    </source>
</evidence>
<reference evidence="2 3" key="2">
    <citation type="submission" date="2008-10" db="EMBL/GenBank/DDBJ databases">
        <authorList>
            <person name="Fulton L."/>
            <person name="Clifton S."/>
            <person name="Fulton B."/>
            <person name="Xu J."/>
            <person name="Minx P."/>
            <person name="Pepin K.H."/>
            <person name="Johnson M."/>
            <person name="Bhonagiri V."/>
            <person name="Nash W.E."/>
            <person name="Mardis E.R."/>
            <person name="Wilson R.K."/>
        </authorList>
    </citation>
    <scope>NUCLEOTIDE SEQUENCE [LARGE SCALE GENOMIC DNA]</scope>
    <source>
        <strain evidence="2 3">ATCC 29098</strain>
    </source>
</reference>
<feature type="region of interest" description="Disordered" evidence="1">
    <location>
        <begin position="29"/>
        <end position="51"/>
    </location>
</feature>
<evidence type="ECO:0000313" key="3">
    <source>
        <dbReference type="Proteomes" id="UP000003676"/>
    </source>
</evidence>
<dbReference type="HOGENOM" id="CLU_3098173_0_0_7"/>
<proteinExistence type="predicted"/>
<evidence type="ECO:0000256" key="1">
    <source>
        <dbReference type="SAM" id="MobiDB-lite"/>
    </source>
</evidence>
<dbReference type="AlphaFoldDB" id="B6WUX0"/>
<organism evidence="2 3">
    <name type="scientific">Desulfovibrio piger ATCC 29098</name>
    <dbReference type="NCBI Taxonomy" id="411464"/>
    <lineage>
        <taxon>Bacteria</taxon>
        <taxon>Pseudomonadati</taxon>
        <taxon>Thermodesulfobacteriota</taxon>
        <taxon>Desulfovibrionia</taxon>
        <taxon>Desulfovibrionales</taxon>
        <taxon>Desulfovibrionaceae</taxon>
        <taxon>Desulfovibrio</taxon>
    </lineage>
</organism>